<dbReference type="InterPro" id="IPR051922">
    <property type="entry name" value="Bact_Sporulation_Assoc"/>
</dbReference>
<protein>
    <submittedName>
        <fullName evidence="1">Penicillin-binding protein</fullName>
        <ecNumber evidence="1">3.5.1.28</ecNumber>
    </submittedName>
</protein>
<reference evidence="1" key="1">
    <citation type="submission" date="2018-06" db="EMBL/GenBank/DDBJ databases">
        <authorList>
            <consortium name="Pathogen Informatics"/>
            <person name="Doyle S."/>
        </authorList>
    </citation>
    <scope>NUCLEOTIDE SEQUENCE</scope>
    <source>
        <strain evidence="1">NCTC13307</strain>
    </source>
</reference>
<proteinExistence type="predicted"/>
<dbReference type="PANTHER" id="PTHR30032">
    <property type="entry name" value="N-ACETYLMURAMOYL-L-ALANINE AMIDASE-RELATED"/>
    <property type="match status" value="1"/>
</dbReference>
<name>A0A381I8Y8_CLODI</name>
<organism evidence="1">
    <name type="scientific">Clostridioides difficile</name>
    <name type="common">Peptoclostridium difficile</name>
    <dbReference type="NCBI Taxonomy" id="1496"/>
    <lineage>
        <taxon>Bacteria</taxon>
        <taxon>Bacillati</taxon>
        <taxon>Bacillota</taxon>
        <taxon>Clostridia</taxon>
        <taxon>Peptostreptococcales</taxon>
        <taxon>Peptostreptococcaceae</taxon>
        <taxon>Clostridioides</taxon>
    </lineage>
</organism>
<dbReference type="InterPro" id="IPR007253">
    <property type="entry name" value="Cell_wall-bd_2"/>
</dbReference>
<gene>
    <name evidence="1" type="primary">lytC_8</name>
    <name evidence="1" type="ORF">NCTC13307_01853</name>
</gene>
<dbReference type="GO" id="GO:0008745">
    <property type="term" value="F:N-acetylmuramoyl-L-alanine amidase activity"/>
    <property type="evidence" value="ECO:0007669"/>
    <property type="project" value="UniProtKB-EC"/>
</dbReference>
<dbReference type="PANTHER" id="PTHR30032:SF8">
    <property type="entry name" value="GERMINATION-SPECIFIC N-ACETYLMURAMOYL-L-ALANINE AMIDASE"/>
    <property type="match status" value="1"/>
</dbReference>
<dbReference type="Pfam" id="PF04122">
    <property type="entry name" value="CW_binding_2"/>
    <property type="match status" value="1"/>
</dbReference>
<dbReference type="AlphaFoldDB" id="A0A381I8Y8"/>
<dbReference type="Gene3D" id="3.40.50.12090">
    <property type="match status" value="1"/>
</dbReference>
<dbReference type="EMBL" id="UFWD01000001">
    <property type="protein sequence ID" value="SUY23684.1"/>
    <property type="molecule type" value="Genomic_DNA"/>
</dbReference>
<dbReference type="EC" id="3.5.1.28" evidence="1"/>
<accession>A0A381I8Y8</accession>
<sequence length="136" mass="15047">MHTRKTLLYYWTGSSQINEKTLAELKRLKVKNVYVVGGEASINEKSLDTIKSNNISVSRISGSDRYQTSMNIAKELNNISNISKISVVNGEKGLADAVSIGAVSAQNDMPIILTNENSNITEINNLFKTKRLINLM</sequence>
<evidence type="ECO:0000313" key="1">
    <source>
        <dbReference type="EMBL" id="SUY23684.1"/>
    </source>
</evidence>
<keyword evidence="1" id="KW-0378">Hydrolase</keyword>